<dbReference type="VEuPathDB" id="FungiDB:CNM00660"/>
<feature type="compositionally biased region" description="Basic and acidic residues" evidence="1">
    <location>
        <begin position="177"/>
        <end position="207"/>
    </location>
</feature>
<feature type="region of interest" description="Disordered" evidence="1">
    <location>
        <begin position="547"/>
        <end position="570"/>
    </location>
</feature>
<feature type="compositionally biased region" description="Polar residues" evidence="1">
    <location>
        <begin position="70"/>
        <end position="85"/>
    </location>
</feature>
<sequence>MSALGLTDSPLPSRSKGPSPAGSMPPSPSRRPAIRASASKSSLRQEVTTNAAARVAQQHSAEFARMPRQRVSQVNLRENVASGQTPKPPIPAKSPSTRPPAVKPASAPQTAQHPNQRKSIQATARANLVTRKAVPSPAHNEVTMADEWEAELVKDAQKLNLGPSSRKPEIARELVEQRHNDGEWERFGEEKSTAREEEDRRRREPGREVAFPPSMPRTPIRAVTAGVTSVHVGVRPRLHPSRASESMMRNQPDVNVPNPLFSPAISNPELFGEESRPSSTANHTPDLLKKAQKEYEDWLARKAEREGDMESSGMRNWEPRERAIARPFGFSPQSANSVHTASSLESSPTEVASWASGYPAGQSQTAMSEQTAPPQSEDQQAAIDVAQRQAMVPYGYEAYYAHPAYWDPSYWWGMYEDPNVMAVHAANPSTQDPKTMNQVDMPKEGEMTSEEQQAYGLSNMMMYNPYQWGGGMGGQGAGYPGMQNPYMMGRDPSVMGSMPALSQSSGTEDKNLRPFDSTKMKQGRLGHYGYLEGRELAGPPVGHLPAGMQSQYSQAGHGTTTAGPSSASYQGNGSWGDLASIPRARYDGAASATGHVQADLDSPYPRAPNGSVTTAWTRYGADGSVMEGMNGNGAGRRRLREGRV</sequence>
<organism evidence="2 3">
    <name type="scientific">Cryptococcus deneoformans (strain JEC21 / ATCC MYA-565)</name>
    <name type="common">Cryptococcus neoformans var. neoformans serotype D</name>
    <dbReference type="NCBI Taxonomy" id="214684"/>
    <lineage>
        <taxon>Eukaryota</taxon>
        <taxon>Fungi</taxon>
        <taxon>Dikarya</taxon>
        <taxon>Basidiomycota</taxon>
        <taxon>Agaricomycotina</taxon>
        <taxon>Tremellomycetes</taxon>
        <taxon>Tremellales</taxon>
        <taxon>Cryptococcaceae</taxon>
        <taxon>Cryptococcus</taxon>
        <taxon>Cryptococcus neoformans species complex</taxon>
    </lineage>
</organism>
<dbReference type="Proteomes" id="UP000002149">
    <property type="component" value="Chromosome 13"/>
</dbReference>
<dbReference type="KEGG" id="cne:CNM00660"/>
<dbReference type="eggNOG" id="ENOG502RBBW">
    <property type="taxonomic scope" value="Eukaryota"/>
</dbReference>
<feature type="compositionally biased region" description="Low complexity" evidence="1">
    <location>
        <begin position="30"/>
        <end position="42"/>
    </location>
</feature>
<reference evidence="2 3" key="1">
    <citation type="journal article" date="2005" name="Science">
        <title>The genome of the basidiomycetous yeast and human pathogen Cryptococcus neoformans.</title>
        <authorList>
            <person name="Loftus B.J."/>
            <person name="Fung E."/>
            <person name="Roncaglia P."/>
            <person name="Rowley D."/>
            <person name="Amedeo P."/>
            <person name="Bruno D."/>
            <person name="Vamathevan J."/>
            <person name="Miranda M."/>
            <person name="Anderson I.J."/>
            <person name="Fraser J.A."/>
            <person name="Allen J.E."/>
            <person name="Bosdet I.E."/>
            <person name="Brent M.R."/>
            <person name="Chiu R."/>
            <person name="Doering T.L."/>
            <person name="Donlin M.J."/>
            <person name="D'Souza C.A."/>
            <person name="Fox D.S."/>
            <person name="Grinberg V."/>
            <person name="Fu J."/>
            <person name="Fukushima M."/>
            <person name="Haas B.J."/>
            <person name="Huang J.C."/>
            <person name="Janbon G."/>
            <person name="Jones S.J."/>
            <person name="Koo H.L."/>
            <person name="Krzywinski M.I."/>
            <person name="Kwon-Chung J.K."/>
            <person name="Lengeler K.B."/>
            <person name="Maiti R."/>
            <person name="Marra M.A."/>
            <person name="Marra R.E."/>
            <person name="Mathewson C.A."/>
            <person name="Mitchell T.G."/>
            <person name="Pertea M."/>
            <person name="Riggs F.R."/>
            <person name="Salzberg S.L."/>
            <person name="Schein J.E."/>
            <person name="Shvartsbeyn A."/>
            <person name="Shin H."/>
            <person name="Shumway M."/>
            <person name="Specht C.A."/>
            <person name="Suh B.B."/>
            <person name="Tenney A."/>
            <person name="Utterback T.R."/>
            <person name="Wickes B.L."/>
            <person name="Wortman J.R."/>
            <person name="Wye N.H."/>
            <person name="Kronstad J.W."/>
            <person name="Lodge J.K."/>
            <person name="Heitman J."/>
            <person name="Davis R.W."/>
            <person name="Fraser C.M."/>
            <person name="Hyman R.W."/>
        </authorList>
    </citation>
    <scope>NUCLEOTIDE SEQUENCE [LARGE SCALE GENOMIC DNA]</scope>
    <source>
        <strain evidence="3">JEC21 / ATCC MYA-565</strain>
    </source>
</reference>
<protein>
    <submittedName>
        <fullName evidence="2">Uncharacterized protein</fullName>
    </submittedName>
</protein>
<dbReference type="EMBL" id="AE017353">
    <property type="protein sequence ID" value="AAW46824.2"/>
    <property type="molecule type" value="Genomic_DNA"/>
</dbReference>
<feature type="region of interest" description="Disordered" evidence="1">
    <location>
        <begin position="268"/>
        <end position="288"/>
    </location>
</feature>
<dbReference type="GeneID" id="3255254"/>
<feature type="region of interest" description="Disordered" evidence="1">
    <location>
        <begin position="1"/>
        <end position="141"/>
    </location>
</feature>
<evidence type="ECO:0000313" key="3">
    <source>
        <dbReference type="Proteomes" id="UP000002149"/>
    </source>
</evidence>
<gene>
    <name evidence="2" type="ordered locus">CNM00660</name>
</gene>
<dbReference type="OrthoDB" id="2576211at2759"/>
<feature type="compositionally biased region" description="Pro residues" evidence="1">
    <location>
        <begin position="86"/>
        <end position="102"/>
    </location>
</feature>
<feature type="region of interest" description="Disordered" evidence="1">
    <location>
        <begin position="497"/>
        <end position="519"/>
    </location>
</feature>
<dbReference type="RefSeq" id="XP_024513960.1">
    <property type="nucleotide sequence ID" value="XM_024658265.1"/>
</dbReference>
<feature type="region of interest" description="Disordered" evidence="1">
    <location>
        <begin position="177"/>
        <end position="256"/>
    </location>
</feature>
<feature type="region of interest" description="Disordered" evidence="1">
    <location>
        <begin position="330"/>
        <end position="380"/>
    </location>
</feature>
<keyword evidence="3" id="KW-1185">Reference proteome</keyword>
<feature type="compositionally biased region" description="Polar residues" evidence="1">
    <location>
        <begin position="361"/>
        <end position="379"/>
    </location>
</feature>
<feature type="compositionally biased region" description="Polar residues" evidence="1">
    <location>
        <begin position="243"/>
        <end position="253"/>
    </location>
</feature>
<feature type="compositionally biased region" description="Basic and acidic residues" evidence="1">
    <location>
        <begin position="507"/>
        <end position="519"/>
    </location>
</feature>
<proteinExistence type="predicted"/>
<evidence type="ECO:0000256" key="1">
    <source>
        <dbReference type="SAM" id="MobiDB-lite"/>
    </source>
</evidence>
<feature type="compositionally biased region" description="Polar residues" evidence="1">
    <location>
        <begin position="548"/>
        <end position="570"/>
    </location>
</feature>
<name>Q5K803_CRYD1</name>
<dbReference type="InParanoid" id="Q5K803"/>
<accession>Q5K803</accession>
<evidence type="ECO:0000313" key="2">
    <source>
        <dbReference type="EMBL" id="AAW46824.2"/>
    </source>
</evidence>
<dbReference type="AlphaFoldDB" id="Q5K803"/>
<dbReference type="HOGENOM" id="CLU_026643_0_0_1"/>
<feature type="compositionally biased region" description="Polar residues" evidence="1">
    <location>
        <begin position="331"/>
        <end position="350"/>
    </location>
</feature>
<dbReference type="PaxDb" id="214684-Q5K803"/>
<feature type="compositionally biased region" description="Polar residues" evidence="1">
    <location>
        <begin position="107"/>
        <end position="124"/>
    </location>
</feature>